<protein>
    <submittedName>
        <fullName evidence="1">Uncharacterized protein</fullName>
    </submittedName>
</protein>
<sequence>MICPMRKLCGSITLRILCVDCKLSEATKKRRDASYNSIQQIITQYLKARTPDCILSWMGIPRFSG</sequence>
<keyword evidence="2" id="KW-1185">Reference proteome</keyword>
<evidence type="ECO:0000313" key="2">
    <source>
        <dbReference type="Proteomes" id="UP001331761"/>
    </source>
</evidence>
<dbReference type="Proteomes" id="UP001331761">
    <property type="component" value="Unassembled WGS sequence"/>
</dbReference>
<reference evidence="1 2" key="1">
    <citation type="submission" date="2019-10" db="EMBL/GenBank/DDBJ databases">
        <title>Assembly and Annotation for the nematode Trichostrongylus colubriformis.</title>
        <authorList>
            <person name="Martin J."/>
        </authorList>
    </citation>
    <scope>NUCLEOTIDE SEQUENCE [LARGE SCALE GENOMIC DNA]</scope>
    <source>
        <strain evidence="1">G859</strain>
        <tissue evidence="1">Whole worm</tissue>
    </source>
</reference>
<name>A0AAN8FCQ2_TRICO</name>
<accession>A0AAN8FCQ2</accession>
<comment type="caution">
    <text evidence="1">The sequence shown here is derived from an EMBL/GenBank/DDBJ whole genome shotgun (WGS) entry which is preliminary data.</text>
</comment>
<organism evidence="1 2">
    <name type="scientific">Trichostrongylus colubriformis</name>
    <name type="common">Black scour worm</name>
    <dbReference type="NCBI Taxonomy" id="6319"/>
    <lineage>
        <taxon>Eukaryota</taxon>
        <taxon>Metazoa</taxon>
        <taxon>Ecdysozoa</taxon>
        <taxon>Nematoda</taxon>
        <taxon>Chromadorea</taxon>
        <taxon>Rhabditida</taxon>
        <taxon>Rhabditina</taxon>
        <taxon>Rhabditomorpha</taxon>
        <taxon>Strongyloidea</taxon>
        <taxon>Trichostrongylidae</taxon>
        <taxon>Trichostrongylus</taxon>
    </lineage>
</organism>
<proteinExistence type="predicted"/>
<dbReference type="AlphaFoldDB" id="A0AAN8FCQ2"/>
<gene>
    <name evidence="1" type="ORF">GCK32_019153</name>
</gene>
<evidence type="ECO:0000313" key="1">
    <source>
        <dbReference type="EMBL" id="KAK5971622.1"/>
    </source>
</evidence>
<dbReference type="EMBL" id="WIXE01017569">
    <property type="protein sequence ID" value="KAK5971622.1"/>
    <property type="molecule type" value="Genomic_DNA"/>
</dbReference>